<dbReference type="InterPro" id="IPR003439">
    <property type="entry name" value="ABC_transporter-like_ATP-bd"/>
</dbReference>
<dbReference type="SUPFAM" id="SSF52540">
    <property type="entry name" value="P-loop containing nucleoside triphosphate hydrolases"/>
    <property type="match status" value="1"/>
</dbReference>
<evidence type="ECO:0000259" key="11">
    <source>
        <dbReference type="PROSITE" id="PS50929"/>
    </source>
</evidence>
<feature type="chain" id="PRO_5012982152" evidence="9">
    <location>
        <begin position="21"/>
        <end position="536"/>
    </location>
</feature>
<dbReference type="RefSeq" id="WP_085888370.1">
    <property type="nucleotide sequence ID" value="NZ_FWFN01000004.1"/>
</dbReference>
<dbReference type="PROSITE" id="PS50893">
    <property type="entry name" value="ABC_TRANSPORTER_2"/>
    <property type="match status" value="1"/>
</dbReference>
<dbReference type="Gene3D" id="3.40.50.300">
    <property type="entry name" value="P-loop containing nucleotide triphosphate hydrolases"/>
    <property type="match status" value="1"/>
</dbReference>
<feature type="transmembrane region" description="Helical" evidence="8">
    <location>
        <begin position="280"/>
        <end position="300"/>
    </location>
</feature>
<evidence type="ECO:0000256" key="7">
    <source>
        <dbReference type="SAM" id="MobiDB-lite"/>
    </source>
</evidence>
<keyword evidence="4 12" id="KW-0067">ATP-binding</keyword>
<dbReference type="SMART" id="SM00382">
    <property type="entry name" value="AAA"/>
    <property type="match status" value="1"/>
</dbReference>
<dbReference type="GO" id="GO:0005886">
    <property type="term" value="C:plasma membrane"/>
    <property type="evidence" value="ECO:0007669"/>
    <property type="project" value="UniProtKB-SubCell"/>
</dbReference>
<dbReference type="SUPFAM" id="SSF90123">
    <property type="entry name" value="ABC transporter transmembrane region"/>
    <property type="match status" value="1"/>
</dbReference>
<evidence type="ECO:0000256" key="5">
    <source>
        <dbReference type="ARBA" id="ARBA00022989"/>
    </source>
</evidence>
<feature type="transmembrane region" description="Helical" evidence="8">
    <location>
        <begin position="254"/>
        <end position="274"/>
    </location>
</feature>
<dbReference type="GO" id="GO:0140359">
    <property type="term" value="F:ABC-type transporter activity"/>
    <property type="evidence" value="ECO:0007669"/>
    <property type="project" value="InterPro"/>
</dbReference>
<evidence type="ECO:0000256" key="4">
    <source>
        <dbReference type="ARBA" id="ARBA00022840"/>
    </source>
</evidence>
<dbReference type="PROSITE" id="PS50929">
    <property type="entry name" value="ABC_TM1F"/>
    <property type="match status" value="1"/>
</dbReference>
<dbReference type="InterPro" id="IPR011527">
    <property type="entry name" value="ABC1_TM_dom"/>
</dbReference>
<dbReference type="Pfam" id="PF00005">
    <property type="entry name" value="ABC_tran"/>
    <property type="match status" value="1"/>
</dbReference>
<organism evidence="12 13">
    <name type="scientific">Pseudooceanicola marinus</name>
    <dbReference type="NCBI Taxonomy" id="396013"/>
    <lineage>
        <taxon>Bacteria</taxon>
        <taxon>Pseudomonadati</taxon>
        <taxon>Pseudomonadota</taxon>
        <taxon>Alphaproteobacteria</taxon>
        <taxon>Rhodobacterales</taxon>
        <taxon>Paracoccaceae</taxon>
        <taxon>Pseudooceanicola</taxon>
    </lineage>
</organism>
<dbReference type="PROSITE" id="PS00211">
    <property type="entry name" value="ABC_TRANSPORTER_1"/>
    <property type="match status" value="1"/>
</dbReference>
<keyword evidence="13" id="KW-1185">Reference proteome</keyword>
<dbReference type="GO" id="GO:0005524">
    <property type="term" value="F:ATP binding"/>
    <property type="evidence" value="ECO:0007669"/>
    <property type="project" value="UniProtKB-KW"/>
</dbReference>
<evidence type="ECO:0000313" key="13">
    <source>
        <dbReference type="Proteomes" id="UP000193963"/>
    </source>
</evidence>
<gene>
    <name evidence="12" type="ORF">PSM7751_02325</name>
</gene>
<evidence type="ECO:0000256" key="1">
    <source>
        <dbReference type="ARBA" id="ARBA00004651"/>
    </source>
</evidence>
<dbReference type="Gene3D" id="1.20.1560.10">
    <property type="entry name" value="ABC transporter type 1, transmembrane domain"/>
    <property type="match status" value="1"/>
</dbReference>
<dbReference type="PANTHER" id="PTHR24221">
    <property type="entry name" value="ATP-BINDING CASSETTE SUB-FAMILY B"/>
    <property type="match status" value="1"/>
</dbReference>
<dbReference type="EMBL" id="FWFN01000004">
    <property type="protein sequence ID" value="SLN48646.1"/>
    <property type="molecule type" value="Genomic_DNA"/>
</dbReference>
<dbReference type="GO" id="GO:0034040">
    <property type="term" value="F:ATPase-coupled lipid transmembrane transporter activity"/>
    <property type="evidence" value="ECO:0007669"/>
    <property type="project" value="TreeGrafter"/>
</dbReference>
<dbReference type="InterPro" id="IPR017871">
    <property type="entry name" value="ABC_transporter-like_CS"/>
</dbReference>
<dbReference type="PANTHER" id="PTHR24221:SF654">
    <property type="entry name" value="ATP-BINDING CASSETTE SUB-FAMILY B MEMBER 6"/>
    <property type="match status" value="1"/>
</dbReference>
<comment type="subcellular location">
    <subcellularLocation>
        <location evidence="1">Cell membrane</location>
        <topology evidence="1">Multi-pass membrane protein</topology>
    </subcellularLocation>
</comment>
<evidence type="ECO:0000313" key="12">
    <source>
        <dbReference type="EMBL" id="SLN48646.1"/>
    </source>
</evidence>
<evidence type="ECO:0000259" key="10">
    <source>
        <dbReference type="PROSITE" id="PS50893"/>
    </source>
</evidence>
<sequence>MRALWRVLKLLLGASPKAMARGAALAVTVLLMGVALLGLSGWFITATGLAGLAGIGIAFNVFQPSAGVRLLALGRTAARYGERLLTHDATLRALAALRVDLLRRQARAGGRALARLRSEATLTRILADVDALDGLVLRLALPVFAALLTHAVVFAMLGWLAGWPVALTVAAIYLPLAALVLALLARSGMAPSREGEREAQALRRGMIDMIRDREALILGGQLAARETALRAGDQRARAASGALDRAERRAGARLSALVALSVAGALVAGGWLAQAGGLDPARAAIGIFVALALAETVLPLRRGFAELGRMVDAASRVDPGASAPGDDREGQETERAEAPILSIDRPEARFTLNRGEALALEGPSGVGKTTLLLRIAGLMAGEGIAIAGHAPENWTEGALRARVAMLPQRSALIAGTIRDNLALAAPEATDDTLLQALQVVALDAVVRDRGGLDARLGESGAGLSGGQSRRLALARCVLRAPDLLLLDEPTEGLDLETATRVLDNLRAALPDSAILATLHRGGDHVIFTERLTISRP</sequence>
<evidence type="ECO:0000256" key="6">
    <source>
        <dbReference type="ARBA" id="ARBA00023136"/>
    </source>
</evidence>
<feature type="domain" description="ABC transporter" evidence="10">
    <location>
        <begin position="328"/>
        <end position="536"/>
    </location>
</feature>
<keyword evidence="5 8" id="KW-1133">Transmembrane helix</keyword>
<reference evidence="12 13" key="1">
    <citation type="submission" date="2017-03" db="EMBL/GenBank/DDBJ databases">
        <authorList>
            <person name="Afonso C.L."/>
            <person name="Miller P.J."/>
            <person name="Scott M.A."/>
            <person name="Spackman E."/>
            <person name="Goraichik I."/>
            <person name="Dimitrov K.M."/>
            <person name="Suarez D.L."/>
            <person name="Swayne D.E."/>
        </authorList>
    </citation>
    <scope>NUCLEOTIDE SEQUENCE [LARGE SCALE GENOMIC DNA]</scope>
    <source>
        <strain evidence="12 13">CECT 7751</strain>
    </source>
</reference>
<dbReference type="EC" id="3.6.3.-" evidence="12"/>
<feature type="domain" description="ABC transmembrane type-1" evidence="11">
    <location>
        <begin position="22"/>
        <end position="309"/>
    </location>
</feature>
<keyword evidence="12" id="KW-0378">Hydrolase</keyword>
<proteinExistence type="predicted"/>
<dbReference type="InterPro" id="IPR027417">
    <property type="entry name" value="P-loop_NTPase"/>
</dbReference>
<evidence type="ECO:0000256" key="8">
    <source>
        <dbReference type="SAM" id="Phobius"/>
    </source>
</evidence>
<dbReference type="Proteomes" id="UP000193963">
    <property type="component" value="Unassembled WGS sequence"/>
</dbReference>
<name>A0A1X6ZE32_9RHOB</name>
<keyword evidence="3" id="KW-0547">Nucleotide-binding</keyword>
<accession>A0A1X6ZE32</accession>
<keyword evidence="9" id="KW-0732">Signal</keyword>
<keyword evidence="2 8" id="KW-0812">Transmembrane</keyword>
<keyword evidence="6 8" id="KW-0472">Membrane</keyword>
<dbReference type="InterPro" id="IPR003593">
    <property type="entry name" value="AAA+_ATPase"/>
</dbReference>
<dbReference type="GO" id="GO:0016887">
    <property type="term" value="F:ATP hydrolysis activity"/>
    <property type="evidence" value="ECO:0007669"/>
    <property type="project" value="InterPro"/>
</dbReference>
<evidence type="ECO:0000256" key="3">
    <source>
        <dbReference type="ARBA" id="ARBA00022741"/>
    </source>
</evidence>
<dbReference type="OrthoDB" id="5288404at2"/>
<feature type="compositionally biased region" description="Basic and acidic residues" evidence="7">
    <location>
        <begin position="325"/>
        <end position="336"/>
    </location>
</feature>
<evidence type="ECO:0000256" key="9">
    <source>
        <dbReference type="SAM" id="SignalP"/>
    </source>
</evidence>
<protein>
    <submittedName>
        <fullName evidence="12">Putative multidrug export ATP-binding/permease protein</fullName>
        <ecNumber evidence="12">3.6.3.-</ecNumber>
    </submittedName>
</protein>
<feature type="signal peptide" evidence="9">
    <location>
        <begin position="1"/>
        <end position="20"/>
    </location>
</feature>
<feature type="region of interest" description="Disordered" evidence="7">
    <location>
        <begin position="316"/>
        <end position="336"/>
    </location>
</feature>
<feature type="transmembrane region" description="Helical" evidence="8">
    <location>
        <begin position="139"/>
        <end position="159"/>
    </location>
</feature>
<dbReference type="InterPro" id="IPR039421">
    <property type="entry name" value="Type_1_exporter"/>
</dbReference>
<dbReference type="InterPro" id="IPR036640">
    <property type="entry name" value="ABC1_TM_sf"/>
</dbReference>
<dbReference type="AlphaFoldDB" id="A0A1X6ZE32"/>
<feature type="transmembrane region" description="Helical" evidence="8">
    <location>
        <begin position="165"/>
        <end position="185"/>
    </location>
</feature>
<evidence type="ECO:0000256" key="2">
    <source>
        <dbReference type="ARBA" id="ARBA00022692"/>
    </source>
</evidence>
<feature type="transmembrane region" description="Helical" evidence="8">
    <location>
        <begin position="42"/>
        <end position="62"/>
    </location>
</feature>